<organism evidence="2 3">
    <name type="scientific">Chaetomidium leptoderma</name>
    <dbReference type="NCBI Taxonomy" id="669021"/>
    <lineage>
        <taxon>Eukaryota</taxon>
        <taxon>Fungi</taxon>
        <taxon>Dikarya</taxon>
        <taxon>Ascomycota</taxon>
        <taxon>Pezizomycotina</taxon>
        <taxon>Sordariomycetes</taxon>
        <taxon>Sordariomycetidae</taxon>
        <taxon>Sordariales</taxon>
        <taxon>Chaetomiaceae</taxon>
        <taxon>Chaetomidium</taxon>
    </lineage>
</organism>
<reference evidence="2" key="1">
    <citation type="journal article" date="2023" name="Mol. Phylogenet. Evol.">
        <title>Genome-scale phylogeny and comparative genomics of the fungal order Sordariales.</title>
        <authorList>
            <person name="Hensen N."/>
            <person name="Bonometti L."/>
            <person name="Westerberg I."/>
            <person name="Brannstrom I.O."/>
            <person name="Guillou S."/>
            <person name="Cros-Aarteil S."/>
            <person name="Calhoun S."/>
            <person name="Haridas S."/>
            <person name="Kuo A."/>
            <person name="Mondo S."/>
            <person name="Pangilinan J."/>
            <person name="Riley R."/>
            <person name="LaButti K."/>
            <person name="Andreopoulos B."/>
            <person name="Lipzen A."/>
            <person name="Chen C."/>
            <person name="Yan M."/>
            <person name="Daum C."/>
            <person name="Ng V."/>
            <person name="Clum A."/>
            <person name="Steindorff A."/>
            <person name="Ohm R.A."/>
            <person name="Martin F."/>
            <person name="Silar P."/>
            <person name="Natvig D.O."/>
            <person name="Lalanne C."/>
            <person name="Gautier V."/>
            <person name="Ament-Velasquez S.L."/>
            <person name="Kruys A."/>
            <person name="Hutchinson M.I."/>
            <person name="Powell A.J."/>
            <person name="Barry K."/>
            <person name="Miller A.N."/>
            <person name="Grigoriev I.V."/>
            <person name="Debuchy R."/>
            <person name="Gladieux P."/>
            <person name="Hiltunen Thoren M."/>
            <person name="Johannesson H."/>
        </authorList>
    </citation>
    <scope>NUCLEOTIDE SEQUENCE</scope>
    <source>
        <strain evidence="2">CBS 538.74</strain>
    </source>
</reference>
<evidence type="ECO:0000259" key="1">
    <source>
        <dbReference type="Pfam" id="PF20233"/>
    </source>
</evidence>
<evidence type="ECO:0000313" key="3">
    <source>
        <dbReference type="Proteomes" id="UP001302745"/>
    </source>
</evidence>
<dbReference type="EMBL" id="MU857074">
    <property type="protein sequence ID" value="KAK4150405.1"/>
    <property type="molecule type" value="Genomic_DNA"/>
</dbReference>
<feature type="domain" description="DUF6590" evidence="1">
    <location>
        <begin position="4"/>
        <end position="99"/>
    </location>
</feature>
<evidence type="ECO:0000313" key="2">
    <source>
        <dbReference type="EMBL" id="KAK4150405.1"/>
    </source>
</evidence>
<dbReference type="InterPro" id="IPR046497">
    <property type="entry name" value="DUF6590"/>
</dbReference>
<accession>A0AAN6VH31</accession>
<proteinExistence type="predicted"/>
<gene>
    <name evidence="2" type="ORF">C8A00DRAFT_18051</name>
</gene>
<comment type="caution">
    <text evidence="2">The sequence shown here is derived from an EMBL/GenBank/DDBJ whole genome shotgun (WGS) entry which is preliminary data.</text>
</comment>
<dbReference type="Proteomes" id="UP001302745">
    <property type="component" value="Unassembled WGS sequence"/>
</dbReference>
<dbReference type="AlphaFoldDB" id="A0AAN6VH31"/>
<reference evidence="2" key="2">
    <citation type="submission" date="2023-05" db="EMBL/GenBank/DDBJ databases">
        <authorList>
            <consortium name="Lawrence Berkeley National Laboratory"/>
            <person name="Steindorff A."/>
            <person name="Hensen N."/>
            <person name="Bonometti L."/>
            <person name="Westerberg I."/>
            <person name="Brannstrom I.O."/>
            <person name="Guillou S."/>
            <person name="Cros-Aarteil S."/>
            <person name="Calhoun S."/>
            <person name="Haridas S."/>
            <person name="Kuo A."/>
            <person name="Mondo S."/>
            <person name="Pangilinan J."/>
            <person name="Riley R."/>
            <person name="Labutti K."/>
            <person name="Andreopoulos B."/>
            <person name="Lipzen A."/>
            <person name="Chen C."/>
            <person name="Yanf M."/>
            <person name="Daum C."/>
            <person name="Ng V."/>
            <person name="Clum A."/>
            <person name="Ohm R."/>
            <person name="Martin F."/>
            <person name="Silar P."/>
            <person name="Natvig D."/>
            <person name="Lalanne C."/>
            <person name="Gautier V."/>
            <person name="Ament-Velasquez S.L."/>
            <person name="Kruys A."/>
            <person name="Hutchinson M.I."/>
            <person name="Powell A.J."/>
            <person name="Barry K."/>
            <person name="Miller A.N."/>
            <person name="Grigoriev I.V."/>
            <person name="Debuchy R."/>
            <person name="Gladieux P."/>
            <person name="Thoren M.H."/>
            <person name="Johannesson H."/>
        </authorList>
    </citation>
    <scope>NUCLEOTIDE SEQUENCE</scope>
    <source>
        <strain evidence="2">CBS 538.74</strain>
    </source>
</reference>
<name>A0AAN6VH31_9PEZI</name>
<keyword evidence="3" id="KW-1185">Reference proteome</keyword>
<protein>
    <recommendedName>
        <fullName evidence="1">DUF6590 domain-containing protein</fullName>
    </recommendedName>
</protein>
<dbReference type="PANTHER" id="PTHR35391">
    <property type="entry name" value="C2H2-TYPE DOMAIN-CONTAINING PROTEIN-RELATED"/>
    <property type="match status" value="1"/>
</dbReference>
<dbReference type="Pfam" id="PF20233">
    <property type="entry name" value="DUF6590"/>
    <property type="match status" value="1"/>
</dbReference>
<sequence>MLNYSLCFSITTFGGKGAAGPNHSRSADYVVLYNANVEPAAPDEGEGITKEPIPVIIEDEDQYIAPTARLDCGRIYTVEDNLRVAKIGRVHPDSLDKLEEYYQQSVL</sequence>
<dbReference type="PANTHER" id="PTHR35391:SF5">
    <property type="entry name" value="DUF6590 DOMAIN-CONTAINING PROTEIN"/>
    <property type="match status" value="1"/>
</dbReference>